<accession>A0A835PSF0</accession>
<evidence type="ECO:0000256" key="1">
    <source>
        <dbReference type="ARBA" id="ARBA00023303"/>
    </source>
</evidence>
<sequence length="189" mass="21504">MAWQTIWQLPRPLPVSPPPPLLLRAKQEGNKEKKVQLENKKLKLDFMGTMFGRRWRTIRLATAPGAFPQGKKALELVLDGWNIHSFGVGNKCIVLNWSLATTILVVRSLTDFMYFLHILLQFRLAYVAPESRVVGAGDLVDDPKKVALNYLQGYFILDLFVLLPLPQIHFIYYETEADINRGEGALAIE</sequence>
<gene>
    <name evidence="2" type="ORF">HPP92_024540</name>
</gene>
<dbReference type="OrthoDB" id="421226at2759"/>
<dbReference type="EMBL" id="JADCNM010000013">
    <property type="protein sequence ID" value="KAG0456752.1"/>
    <property type="molecule type" value="Genomic_DNA"/>
</dbReference>
<keyword evidence="1" id="KW-0813">Transport</keyword>
<evidence type="ECO:0000313" key="2">
    <source>
        <dbReference type="EMBL" id="KAG0456752.1"/>
    </source>
</evidence>
<comment type="caution">
    <text evidence="2">The sequence shown here is derived from an EMBL/GenBank/DDBJ whole genome shotgun (WGS) entry which is preliminary data.</text>
</comment>
<proteinExistence type="predicted"/>
<evidence type="ECO:0000313" key="3">
    <source>
        <dbReference type="Proteomes" id="UP000639772"/>
    </source>
</evidence>
<reference evidence="2 3" key="1">
    <citation type="journal article" date="2020" name="Nat. Food">
        <title>A phased Vanilla planifolia genome enables genetic improvement of flavour and production.</title>
        <authorList>
            <person name="Hasing T."/>
            <person name="Tang H."/>
            <person name="Brym M."/>
            <person name="Khazi F."/>
            <person name="Huang T."/>
            <person name="Chambers A.H."/>
        </authorList>
    </citation>
    <scope>NUCLEOTIDE SEQUENCE [LARGE SCALE GENOMIC DNA]</scope>
    <source>
        <tissue evidence="2">Leaf</tissue>
    </source>
</reference>
<name>A0A835PSF0_VANPL</name>
<dbReference type="PANTHER" id="PTHR45651:SF11">
    <property type="entry name" value="CYCLIC NUCLEOTIDE-GATED ION CHANNEL 20, CHLOROPLASTIC-RELATED"/>
    <property type="match status" value="1"/>
</dbReference>
<protein>
    <submittedName>
        <fullName evidence="2">Uncharacterized protein</fullName>
    </submittedName>
</protein>
<dbReference type="AlphaFoldDB" id="A0A835PSF0"/>
<keyword evidence="1" id="KW-0406">Ion transport</keyword>
<dbReference type="PANTHER" id="PTHR45651">
    <property type="entry name" value="CYCLIC NUCLEOTIDE-GATED ION CHANNEL 15-RELATED-RELATED"/>
    <property type="match status" value="1"/>
</dbReference>
<dbReference type="GO" id="GO:0034220">
    <property type="term" value="P:monoatomic ion transmembrane transport"/>
    <property type="evidence" value="ECO:0007669"/>
    <property type="project" value="UniProtKB-KW"/>
</dbReference>
<keyword evidence="1" id="KW-0407">Ion channel</keyword>
<dbReference type="Proteomes" id="UP000639772">
    <property type="component" value="Chromosome 13"/>
</dbReference>
<organism evidence="2 3">
    <name type="scientific">Vanilla planifolia</name>
    <name type="common">Vanilla</name>
    <dbReference type="NCBI Taxonomy" id="51239"/>
    <lineage>
        <taxon>Eukaryota</taxon>
        <taxon>Viridiplantae</taxon>
        <taxon>Streptophyta</taxon>
        <taxon>Embryophyta</taxon>
        <taxon>Tracheophyta</taxon>
        <taxon>Spermatophyta</taxon>
        <taxon>Magnoliopsida</taxon>
        <taxon>Liliopsida</taxon>
        <taxon>Asparagales</taxon>
        <taxon>Orchidaceae</taxon>
        <taxon>Vanilloideae</taxon>
        <taxon>Vanilleae</taxon>
        <taxon>Vanilla</taxon>
    </lineage>
</organism>
<dbReference type="GO" id="GO:0016020">
    <property type="term" value="C:membrane"/>
    <property type="evidence" value="ECO:0007669"/>
    <property type="project" value="UniProtKB-SubCell"/>
</dbReference>